<evidence type="ECO:0000313" key="2">
    <source>
        <dbReference type="Proteomes" id="UP000551501"/>
    </source>
</evidence>
<organism evidence="1 2">
    <name type="scientific">Gordonia humi</name>
    <dbReference type="NCBI Taxonomy" id="686429"/>
    <lineage>
        <taxon>Bacteria</taxon>
        <taxon>Bacillati</taxon>
        <taxon>Actinomycetota</taxon>
        <taxon>Actinomycetes</taxon>
        <taxon>Mycobacteriales</taxon>
        <taxon>Gordoniaceae</taxon>
        <taxon>Gordonia</taxon>
    </lineage>
</organism>
<dbReference type="InterPro" id="IPR036188">
    <property type="entry name" value="FAD/NAD-bd_sf"/>
</dbReference>
<comment type="caution">
    <text evidence="1">The sequence shown here is derived from an EMBL/GenBank/DDBJ whole genome shotgun (WGS) entry which is preliminary data.</text>
</comment>
<dbReference type="Gene3D" id="3.50.50.60">
    <property type="entry name" value="FAD/NAD(P)-binding domain"/>
    <property type="match status" value="1"/>
</dbReference>
<evidence type="ECO:0000313" key="1">
    <source>
        <dbReference type="EMBL" id="MBB4134357.1"/>
    </source>
</evidence>
<sequence length="50" mass="4900">MSTAPNEKTWEVAAIGGGPAGLNTALVLAEERLAPAPRRAAGAARSGGIA</sequence>
<name>A0A840F455_9ACTN</name>
<keyword evidence="2" id="KW-1185">Reference proteome</keyword>
<dbReference type="RefSeq" id="WP_183369540.1">
    <property type="nucleotide sequence ID" value="NZ_BAABHL010000128.1"/>
</dbReference>
<dbReference type="EMBL" id="JACIFP010000001">
    <property type="protein sequence ID" value="MBB4134357.1"/>
    <property type="molecule type" value="Genomic_DNA"/>
</dbReference>
<dbReference type="AlphaFoldDB" id="A0A840F455"/>
<protein>
    <submittedName>
        <fullName evidence="1">NADPH-dependent glutamate synthase beta subunit-like oxidoreductase</fullName>
    </submittedName>
</protein>
<dbReference type="Proteomes" id="UP000551501">
    <property type="component" value="Unassembled WGS sequence"/>
</dbReference>
<proteinExistence type="predicted"/>
<reference evidence="1 2" key="1">
    <citation type="submission" date="2020-08" db="EMBL/GenBank/DDBJ databases">
        <title>Sequencing the genomes of 1000 actinobacteria strains.</title>
        <authorList>
            <person name="Klenk H.-P."/>
        </authorList>
    </citation>
    <scope>NUCLEOTIDE SEQUENCE [LARGE SCALE GENOMIC DNA]</scope>
    <source>
        <strain evidence="1 2">DSM 45298</strain>
    </source>
</reference>
<gene>
    <name evidence="1" type="ORF">BKA16_000909</name>
</gene>
<accession>A0A840F455</accession>